<dbReference type="EMBL" id="MU005577">
    <property type="protein sequence ID" value="KAF2686256.1"/>
    <property type="molecule type" value="Genomic_DNA"/>
</dbReference>
<evidence type="ECO:0000313" key="2">
    <source>
        <dbReference type="Proteomes" id="UP000799291"/>
    </source>
</evidence>
<keyword evidence="2" id="KW-1185">Reference proteome</keyword>
<name>A0A6G1J6W5_9PLEO</name>
<dbReference type="Proteomes" id="UP000799291">
    <property type="component" value="Unassembled WGS sequence"/>
</dbReference>
<accession>A0A6G1J6W5</accession>
<proteinExistence type="predicted"/>
<reference evidence="1" key="1">
    <citation type="journal article" date="2020" name="Stud. Mycol.">
        <title>101 Dothideomycetes genomes: a test case for predicting lifestyles and emergence of pathogens.</title>
        <authorList>
            <person name="Haridas S."/>
            <person name="Albert R."/>
            <person name="Binder M."/>
            <person name="Bloem J."/>
            <person name="Labutti K."/>
            <person name="Salamov A."/>
            <person name="Andreopoulos B."/>
            <person name="Baker S."/>
            <person name="Barry K."/>
            <person name="Bills G."/>
            <person name="Bluhm B."/>
            <person name="Cannon C."/>
            <person name="Castanera R."/>
            <person name="Culley D."/>
            <person name="Daum C."/>
            <person name="Ezra D."/>
            <person name="Gonzalez J."/>
            <person name="Henrissat B."/>
            <person name="Kuo A."/>
            <person name="Liang C."/>
            <person name="Lipzen A."/>
            <person name="Lutzoni F."/>
            <person name="Magnuson J."/>
            <person name="Mondo S."/>
            <person name="Nolan M."/>
            <person name="Ohm R."/>
            <person name="Pangilinan J."/>
            <person name="Park H.-J."/>
            <person name="Ramirez L."/>
            <person name="Alfaro M."/>
            <person name="Sun H."/>
            <person name="Tritt A."/>
            <person name="Yoshinaga Y."/>
            <person name="Zwiers L.-H."/>
            <person name="Turgeon B."/>
            <person name="Goodwin S."/>
            <person name="Spatafora J."/>
            <person name="Crous P."/>
            <person name="Grigoriev I."/>
        </authorList>
    </citation>
    <scope>NUCLEOTIDE SEQUENCE</scope>
    <source>
        <strain evidence="1">CBS 122367</strain>
    </source>
</reference>
<dbReference type="OrthoDB" id="3799588at2759"/>
<dbReference type="AlphaFoldDB" id="A0A6G1J6W5"/>
<gene>
    <name evidence="1" type="ORF">K458DRAFT_430114</name>
</gene>
<protein>
    <submittedName>
        <fullName evidence="1">Uncharacterized protein</fullName>
    </submittedName>
</protein>
<evidence type="ECO:0000313" key="1">
    <source>
        <dbReference type="EMBL" id="KAF2686256.1"/>
    </source>
</evidence>
<sequence>MADQPFRFLDLPVELRLWVYERLSLEIKHHPIIVPQEAGSLASGVELTAIRRVFPFAILSTCRAIRNEAEELVRLRGRDLVLNAPPRIIATLFPDNQMMNLDHLYLFMKVITIQADWVSQGGMYAGIGPQTIKASTYLNQNKIFPPQRGPDKGDVSLSAAPPLRSHADSMLKWINQAAIQLRVNTRLVQVVFVQRVTGSGRPCPHFPIGIVTHLAGIRRSDGSDGYFACAGFLTAEGWFWEHGSCRVPEQYLGLPQTSTMTCLAQMDERTWTDEWLETACGREHSINAYTGTATLPQALEYH</sequence>
<organism evidence="1 2">
    <name type="scientific">Lentithecium fluviatile CBS 122367</name>
    <dbReference type="NCBI Taxonomy" id="1168545"/>
    <lineage>
        <taxon>Eukaryota</taxon>
        <taxon>Fungi</taxon>
        <taxon>Dikarya</taxon>
        <taxon>Ascomycota</taxon>
        <taxon>Pezizomycotina</taxon>
        <taxon>Dothideomycetes</taxon>
        <taxon>Pleosporomycetidae</taxon>
        <taxon>Pleosporales</taxon>
        <taxon>Massarineae</taxon>
        <taxon>Lentitheciaceae</taxon>
        <taxon>Lentithecium</taxon>
    </lineage>
</organism>